<comment type="caution">
    <text evidence="1">The sequence shown here is derived from an EMBL/GenBank/DDBJ whole genome shotgun (WGS) entry which is preliminary data.</text>
</comment>
<reference evidence="1 2" key="1">
    <citation type="submission" date="2019-08" db="EMBL/GenBank/DDBJ databases">
        <authorList>
            <person name="Karlyshev A.V."/>
        </authorList>
    </citation>
    <scope>NUCLEOTIDE SEQUENCE [LARGE SCALE GENOMIC DNA]</scope>
    <source>
        <strain evidence="1 2">Alg18-2.2</strain>
    </source>
</reference>
<organism evidence="1 2">
    <name type="scientific">Alkalisalibacterium limincola</name>
    <dbReference type="NCBI Taxonomy" id="2699169"/>
    <lineage>
        <taxon>Bacteria</taxon>
        <taxon>Pseudomonadati</taxon>
        <taxon>Pseudomonadota</taxon>
        <taxon>Gammaproteobacteria</taxon>
        <taxon>Lysobacterales</taxon>
        <taxon>Lysobacteraceae</taxon>
        <taxon>Alkalisalibacterium</taxon>
    </lineage>
</organism>
<dbReference type="Proteomes" id="UP000321248">
    <property type="component" value="Unassembled WGS sequence"/>
</dbReference>
<evidence type="ECO:0000313" key="2">
    <source>
        <dbReference type="Proteomes" id="UP000321248"/>
    </source>
</evidence>
<name>A0A5C8KSV9_9GAMM</name>
<dbReference type="EMBL" id="VRTS01000004">
    <property type="protein sequence ID" value="TXK62556.1"/>
    <property type="molecule type" value="Genomic_DNA"/>
</dbReference>
<sequence>MRLRVALESRDVNQLASLYHWPGASSRGAESIMGSLARTAAKGVYAVEVEPGPGAGPRRR</sequence>
<keyword evidence="2" id="KW-1185">Reference proteome</keyword>
<dbReference type="OrthoDB" id="5956287at2"/>
<protein>
    <submittedName>
        <fullName evidence="1">Uncharacterized protein</fullName>
    </submittedName>
</protein>
<proteinExistence type="predicted"/>
<dbReference type="AlphaFoldDB" id="A0A5C8KSV9"/>
<evidence type="ECO:0000313" key="1">
    <source>
        <dbReference type="EMBL" id="TXK62556.1"/>
    </source>
</evidence>
<gene>
    <name evidence="1" type="ORF">FU658_07305</name>
</gene>
<accession>A0A5C8KSV9</accession>